<proteinExistence type="predicted"/>
<gene>
    <name evidence="1" type="ORF">BOCO_0559</name>
</gene>
<accession>A0A261ET42</accession>
<comment type="caution">
    <text evidence="1">The sequence shown here is derived from an EMBL/GenBank/DDBJ whole genome shotgun (WGS) entry which is preliminary data.</text>
</comment>
<evidence type="ECO:0000313" key="1">
    <source>
        <dbReference type="EMBL" id="OZG50042.1"/>
    </source>
</evidence>
<reference evidence="1 2" key="1">
    <citation type="journal article" date="2017" name="BMC Genomics">
        <title>Comparative genomic and phylogenomic analyses of the Bifidobacteriaceae family.</title>
        <authorList>
            <person name="Lugli G.A."/>
            <person name="Milani C."/>
            <person name="Turroni F."/>
            <person name="Duranti S."/>
            <person name="Mancabelli L."/>
            <person name="Mangifesta M."/>
            <person name="Ferrario C."/>
            <person name="Modesto M."/>
            <person name="Mattarelli P."/>
            <person name="Jiri K."/>
            <person name="van Sinderen D."/>
            <person name="Ventura M."/>
        </authorList>
    </citation>
    <scope>NUCLEOTIDE SEQUENCE [LARGE SCALE GENOMIC DNA]</scope>
    <source>
        <strain evidence="1 2">DSM 22924</strain>
    </source>
</reference>
<sequence>MYRIAVPSVPPIKTANASAKEDANEWLLRTGSMCIPLSR</sequence>
<keyword evidence="2" id="KW-1185">Reference proteome</keyword>
<dbReference type="AlphaFoldDB" id="A0A261ET42"/>
<organism evidence="1 2">
    <name type="scientific">Bombiscardovia coagulans</name>
    <dbReference type="NCBI Taxonomy" id="686666"/>
    <lineage>
        <taxon>Bacteria</taxon>
        <taxon>Bacillati</taxon>
        <taxon>Actinomycetota</taxon>
        <taxon>Actinomycetes</taxon>
        <taxon>Bifidobacteriales</taxon>
        <taxon>Bifidobacteriaceae</taxon>
        <taxon>Bombiscardovia</taxon>
    </lineage>
</organism>
<name>A0A261ET42_9BIFI</name>
<evidence type="ECO:0000313" key="2">
    <source>
        <dbReference type="Proteomes" id="UP000216004"/>
    </source>
</evidence>
<protein>
    <submittedName>
        <fullName evidence="1">Uncharacterized protein</fullName>
    </submittedName>
</protein>
<dbReference type="EMBL" id="MWWS01000004">
    <property type="protein sequence ID" value="OZG50042.1"/>
    <property type="molecule type" value="Genomic_DNA"/>
</dbReference>
<dbReference type="Proteomes" id="UP000216004">
    <property type="component" value="Unassembled WGS sequence"/>
</dbReference>